<dbReference type="STRING" id="426701.SAMN04488098_10275"/>
<keyword evidence="2" id="KW-1185">Reference proteome</keyword>
<evidence type="ECO:0000313" key="1">
    <source>
        <dbReference type="EMBL" id="SDK38322.1"/>
    </source>
</evidence>
<dbReference type="AlphaFoldDB" id="A0A1G9BFM2"/>
<sequence length="92" mass="11236">MHFIIDDDDYEVWLKKKLIEFRQNGYDEISLEDLWEYCTAYKWKHYRPSRYYQIVDDILTITLNDYFNYASLKAQVYNVSSLDDMELDDLLG</sequence>
<proteinExistence type="predicted"/>
<gene>
    <name evidence="1" type="ORF">SAMN04488098_10275</name>
</gene>
<dbReference type="EMBL" id="FNFK01000027">
    <property type="protein sequence ID" value="SDK38322.1"/>
    <property type="molecule type" value="Genomic_DNA"/>
</dbReference>
<dbReference type="Proteomes" id="UP000199433">
    <property type="component" value="Unassembled WGS sequence"/>
</dbReference>
<reference evidence="2" key="1">
    <citation type="submission" date="2016-10" db="EMBL/GenBank/DDBJ databases">
        <authorList>
            <person name="Varghese N."/>
            <person name="Submissions S."/>
        </authorList>
    </citation>
    <scope>NUCLEOTIDE SEQUENCE [LARGE SCALE GENOMIC DNA]</scope>
    <source>
        <strain evidence="2">DSM 19181</strain>
    </source>
</reference>
<accession>A0A1G9BFM2</accession>
<name>A0A1G9BFM2_9LACT</name>
<protein>
    <submittedName>
        <fullName evidence="1">Post-transcriptional regulator</fullName>
    </submittedName>
</protein>
<dbReference type="InterPro" id="IPR025716">
    <property type="entry name" value="Post-transcriptional_regulator"/>
</dbReference>
<dbReference type="Pfam" id="PF13797">
    <property type="entry name" value="Post_transc_reg"/>
    <property type="match status" value="1"/>
</dbReference>
<evidence type="ECO:0000313" key="2">
    <source>
        <dbReference type="Proteomes" id="UP000199433"/>
    </source>
</evidence>
<organism evidence="1 2">
    <name type="scientific">Alkalibacterium thalassium</name>
    <dbReference type="NCBI Taxonomy" id="426701"/>
    <lineage>
        <taxon>Bacteria</taxon>
        <taxon>Bacillati</taxon>
        <taxon>Bacillota</taxon>
        <taxon>Bacilli</taxon>
        <taxon>Lactobacillales</taxon>
        <taxon>Carnobacteriaceae</taxon>
        <taxon>Alkalibacterium</taxon>
    </lineage>
</organism>
<dbReference type="RefSeq" id="WP_245683057.1">
    <property type="nucleotide sequence ID" value="NZ_FNFK01000027.1"/>
</dbReference>